<keyword evidence="4 8" id="KW-0812">Transmembrane</keyword>
<gene>
    <name evidence="12" type="ORF">SAMN05216490_3113</name>
</gene>
<dbReference type="InterPro" id="IPR037066">
    <property type="entry name" value="Plug_dom_sf"/>
</dbReference>
<dbReference type="Pfam" id="PF13715">
    <property type="entry name" value="CarbopepD_reg_2"/>
    <property type="match status" value="1"/>
</dbReference>
<dbReference type="PANTHER" id="PTHR30069:SF29">
    <property type="entry name" value="HEMOGLOBIN AND HEMOGLOBIN-HAPTOGLOBIN-BINDING PROTEIN 1-RELATED"/>
    <property type="match status" value="1"/>
</dbReference>
<evidence type="ECO:0000313" key="13">
    <source>
        <dbReference type="Proteomes" id="UP000199679"/>
    </source>
</evidence>
<dbReference type="NCBIfam" id="TIGR04056">
    <property type="entry name" value="OMP_RagA_SusC"/>
    <property type="match status" value="1"/>
</dbReference>
<dbReference type="GO" id="GO:0009279">
    <property type="term" value="C:cell outer membrane"/>
    <property type="evidence" value="ECO:0007669"/>
    <property type="project" value="UniProtKB-SubCell"/>
</dbReference>
<keyword evidence="6 8" id="KW-0472">Membrane</keyword>
<dbReference type="InterPro" id="IPR023996">
    <property type="entry name" value="TonB-dep_OMP_SusC/RagA"/>
</dbReference>
<organism evidence="12 13">
    <name type="scientific">Mucilaginibacter mallensis</name>
    <dbReference type="NCBI Taxonomy" id="652787"/>
    <lineage>
        <taxon>Bacteria</taxon>
        <taxon>Pseudomonadati</taxon>
        <taxon>Bacteroidota</taxon>
        <taxon>Sphingobacteriia</taxon>
        <taxon>Sphingobacteriales</taxon>
        <taxon>Sphingobacteriaceae</taxon>
        <taxon>Mucilaginibacter</taxon>
    </lineage>
</organism>
<name>A0A1H1ZH54_MUCMA</name>
<evidence type="ECO:0000256" key="2">
    <source>
        <dbReference type="ARBA" id="ARBA00022448"/>
    </source>
</evidence>
<dbReference type="InterPro" id="IPR036942">
    <property type="entry name" value="Beta-barrel_TonB_sf"/>
</dbReference>
<dbReference type="Proteomes" id="UP000199679">
    <property type="component" value="Chromosome I"/>
</dbReference>
<dbReference type="Pfam" id="PF07660">
    <property type="entry name" value="STN"/>
    <property type="match status" value="1"/>
</dbReference>
<protein>
    <submittedName>
        <fullName evidence="12">Iron complex outermembrane recepter protein</fullName>
    </submittedName>
</protein>
<dbReference type="SUPFAM" id="SSF56935">
    <property type="entry name" value="Porins"/>
    <property type="match status" value="1"/>
</dbReference>
<keyword evidence="3 8" id="KW-1134">Transmembrane beta strand</keyword>
<dbReference type="InterPro" id="IPR023997">
    <property type="entry name" value="TonB-dep_OMP_SusC/RagA_CS"/>
</dbReference>
<dbReference type="EMBL" id="LT629740">
    <property type="protein sequence ID" value="SDT33121.1"/>
    <property type="molecule type" value="Genomic_DNA"/>
</dbReference>
<dbReference type="NCBIfam" id="TIGR04057">
    <property type="entry name" value="SusC_RagA_signa"/>
    <property type="match status" value="1"/>
</dbReference>
<keyword evidence="13" id="KW-1185">Reference proteome</keyword>
<accession>A0A1H1ZH54</accession>
<evidence type="ECO:0000256" key="7">
    <source>
        <dbReference type="ARBA" id="ARBA00023237"/>
    </source>
</evidence>
<keyword evidence="9" id="KW-1133">Transmembrane helix</keyword>
<dbReference type="AlphaFoldDB" id="A0A1H1ZH54"/>
<dbReference type="InterPro" id="IPR008969">
    <property type="entry name" value="CarboxyPept-like_regulatory"/>
</dbReference>
<evidence type="ECO:0000256" key="9">
    <source>
        <dbReference type="SAM" id="Phobius"/>
    </source>
</evidence>
<evidence type="ECO:0000256" key="3">
    <source>
        <dbReference type="ARBA" id="ARBA00022452"/>
    </source>
</evidence>
<reference evidence="12 13" key="1">
    <citation type="submission" date="2016-10" db="EMBL/GenBank/DDBJ databases">
        <authorList>
            <person name="de Groot N.N."/>
        </authorList>
    </citation>
    <scope>NUCLEOTIDE SEQUENCE [LARGE SCALE GENOMIC DNA]</scope>
    <source>
        <strain evidence="12 13">MP1X4</strain>
    </source>
</reference>
<dbReference type="Gene3D" id="2.60.40.1120">
    <property type="entry name" value="Carboxypeptidase-like, regulatory domain"/>
    <property type="match status" value="1"/>
</dbReference>
<dbReference type="PANTHER" id="PTHR30069">
    <property type="entry name" value="TONB-DEPENDENT OUTER MEMBRANE RECEPTOR"/>
    <property type="match status" value="1"/>
</dbReference>
<dbReference type="SUPFAM" id="SSF49464">
    <property type="entry name" value="Carboxypeptidase regulatory domain-like"/>
    <property type="match status" value="1"/>
</dbReference>
<keyword evidence="2 8" id="KW-0813">Transport</keyword>
<evidence type="ECO:0000256" key="6">
    <source>
        <dbReference type="ARBA" id="ARBA00023136"/>
    </source>
</evidence>
<evidence type="ECO:0000256" key="1">
    <source>
        <dbReference type="ARBA" id="ARBA00004571"/>
    </source>
</evidence>
<proteinExistence type="inferred from homology"/>
<keyword evidence="7 8" id="KW-0998">Cell outer membrane</keyword>
<evidence type="ECO:0000256" key="4">
    <source>
        <dbReference type="ARBA" id="ARBA00022692"/>
    </source>
</evidence>
<dbReference type="Pfam" id="PF07715">
    <property type="entry name" value="Plug"/>
    <property type="match status" value="1"/>
</dbReference>
<feature type="transmembrane region" description="Helical" evidence="9">
    <location>
        <begin position="21"/>
        <end position="43"/>
    </location>
</feature>
<dbReference type="GO" id="GO:0044718">
    <property type="term" value="P:siderophore transmembrane transport"/>
    <property type="evidence" value="ECO:0007669"/>
    <property type="project" value="TreeGrafter"/>
</dbReference>
<evidence type="ECO:0000259" key="10">
    <source>
        <dbReference type="Pfam" id="PF07660"/>
    </source>
</evidence>
<dbReference type="Gene3D" id="2.170.130.10">
    <property type="entry name" value="TonB-dependent receptor, plug domain"/>
    <property type="match status" value="1"/>
</dbReference>
<feature type="domain" description="Secretin/TonB short N-terminal" evidence="10">
    <location>
        <begin position="69"/>
        <end position="120"/>
    </location>
</feature>
<evidence type="ECO:0000259" key="11">
    <source>
        <dbReference type="Pfam" id="PF07715"/>
    </source>
</evidence>
<dbReference type="Gene3D" id="2.40.170.20">
    <property type="entry name" value="TonB-dependent receptor, beta-barrel domain"/>
    <property type="match status" value="1"/>
</dbReference>
<keyword evidence="5" id="KW-0732">Signal</keyword>
<dbReference type="InterPro" id="IPR039426">
    <property type="entry name" value="TonB-dep_rcpt-like"/>
</dbReference>
<dbReference type="PROSITE" id="PS52016">
    <property type="entry name" value="TONB_DEPENDENT_REC_3"/>
    <property type="match status" value="1"/>
</dbReference>
<comment type="subcellular location">
    <subcellularLocation>
        <location evidence="1 8">Cell outer membrane</location>
        <topology evidence="1 8">Multi-pass membrane protein</topology>
    </subcellularLocation>
</comment>
<feature type="domain" description="TonB-dependent receptor plug" evidence="11">
    <location>
        <begin position="229"/>
        <end position="348"/>
    </location>
</feature>
<dbReference type="InterPro" id="IPR012910">
    <property type="entry name" value="Plug_dom"/>
</dbReference>
<evidence type="ECO:0000256" key="5">
    <source>
        <dbReference type="ARBA" id="ARBA00022729"/>
    </source>
</evidence>
<dbReference type="STRING" id="652787.SAMN05216490_3113"/>
<evidence type="ECO:0000256" key="8">
    <source>
        <dbReference type="PROSITE-ProRule" id="PRU01360"/>
    </source>
</evidence>
<evidence type="ECO:0000313" key="12">
    <source>
        <dbReference type="EMBL" id="SDT33121.1"/>
    </source>
</evidence>
<dbReference type="InterPro" id="IPR011662">
    <property type="entry name" value="Secretin/TonB_short_N"/>
</dbReference>
<dbReference type="GO" id="GO:0015344">
    <property type="term" value="F:siderophore uptake transmembrane transporter activity"/>
    <property type="evidence" value="ECO:0007669"/>
    <property type="project" value="TreeGrafter"/>
</dbReference>
<sequence length="1249" mass="136064">MEISTIYPLWYNHPRLKKPLLVMKLTILLIVATCMNLSAATSFGQNITLNEKSASLEKVLNKIEKQSNYTFWYNTKLIKQSPKVSVDVENSSIEQTLDACFKDLPINYTIVQNTIVLKQKTSGVAVIQALRVDPIAISGKVVDEQNLPLPGVTVYVKGTKTGTETNTNGLFKINAPDKGAVLVFTFIGYNPKEVAVGDNTTNLVVSMQISAQGLNEVSVTSYGIEKKTNDLGYSTTTIKGDDLDRTNTVNPITALQGKVAGVVINTTSSSGVQSSPFIQIRGGNAIGGNNQPIFVVDGNILYNNISSPDGTDGGSQLKNLNPDDYASITVLKGAAATALYGSRGLNGAVVITTKSGKARTGMGVEYSTTLSTTDVYKNFMALQNEFGMGSYNREGAFAPDGTQTQTTSNWGPAFDGTMHPAVYDPSIKVPYVAQPNNWKTLYQSGKYFNNNLTLSGGGENSTYRISYSNTSDDGLLPKNSLTRNALDIKYTGQINKVFSTELGLNYANTITNNYFDQSRYAYGGGSNLGFDVYYSPRNTNFAAWHDDYRNADNSLKPDPFGTGWLPNAFSNLDKNNYANHENSGLAYILIKAQVNPWLDFSARGNVNYYTQFGETKDFGNNVDNTGGEYGTNGSSTTNYNLLLMGHATKKLMHGDLNADFRLLNEYYGNTLSQNYFAHTDGGLIVPNQFALDNSVNTLKYSTDSNGNPNGDIGYTTLPQNLMTIGVGGVLDLNYKQYLNLEITGRNDWLSTLTYPASSQGANNYSVFYPSANLSYSFYDQYKDKMPSWLSSGRIRASLAFVGNQGIAGAYSTSNGYTGSTVVDQNGNSISVANQINGSVRINPDLKPQIQRSIELGTNFSLFKNLITVDFAWYKNNTFHQLLSNPGVVETGYSTDYFNAGNIQNSGEEIAIDVNPIRSKDWNLDFSINAAHNGSKVISLAPGINAWQLSGYYEGAMVYAYQGGAFGELTLDPNTTFKLDKKTGYPIIENAPRATNTNANTAYSFADYQYVYNSATAAQPRVNMGKVEPNLTGGITTTLRYKSFTLFTQIDARFGGLVYSESYTYAMGQGTPLASLQYRDQAHGGVARINSYTGKTVYDGAVPNAVFAAGQTSLLKPGVNIGGMTFAQAYAQGLVESWYAPAYYDGGPGFNGTYDWENGLNYNGAVATDSWIMLREITFAYQLPTAWVAKTKVLKSAKLSVTARNVGYLYKTLPADQNPESLQSNDPFNPYITGGVPYARTYAVSLSVRF</sequence>
<comment type="similarity">
    <text evidence="8">Belongs to the TonB-dependent receptor family.</text>
</comment>